<feature type="region of interest" description="Disordered" evidence="1">
    <location>
        <begin position="213"/>
        <end position="232"/>
    </location>
</feature>
<sequence length="395" mass="43103" precursor="true">MNIKQGPRESTSGWLALIGLASLLIWPCPSAHAQANKPLAAGPPPVPVRILLAIPDEFASFSYASLIRGRETRHLFGAEAQAAFKNMIAPEFMVFKTRRVSSPAAAMAMLSPGDPNNAQTREFDYLAIPRFARVNVSARGRKYGFDVDILVDFHATDGRTITTIEGHGESTTGVHFSISPQEAGNLALRCSMEALRDAIIGRRELFVPIRARVEPPREESSRSGPQAGRGSAPLPVKVLLAVPDEFSRYAHQIDPGEGGIENDIGGEAERQFRIILSPGFETLVIRPTESESAAMELLSSHSPANIDARGFDYVAIPRFTRIDSRVRGSHYMFSAEIQLRFYPVSGLREVTIKGLGKYEGDLDGGAAEEATGRAIKTAVKAIRESIDQRHDLFLP</sequence>
<dbReference type="KEGG" id="sfu:Sfum_0170"/>
<evidence type="ECO:0000313" key="2">
    <source>
        <dbReference type="EMBL" id="ABK15872.1"/>
    </source>
</evidence>
<dbReference type="RefSeq" id="WP_011697045.1">
    <property type="nucleotide sequence ID" value="NC_008554.1"/>
</dbReference>
<proteinExistence type="predicted"/>
<dbReference type="Proteomes" id="UP000001784">
    <property type="component" value="Chromosome"/>
</dbReference>
<evidence type="ECO:0000313" key="3">
    <source>
        <dbReference type="Proteomes" id="UP000001784"/>
    </source>
</evidence>
<dbReference type="InParanoid" id="A0LEM0"/>
<organism evidence="2 3">
    <name type="scientific">Syntrophobacter fumaroxidans (strain DSM 10017 / MPOB)</name>
    <dbReference type="NCBI Taxonomy" id="335543"/>
    <lineage>
        <taxon>Bacteria</taxon>
        <taxon>Pseudomonadati</taxon>
        <taxon>Thermodesulfobacteriota</taxon>
        <taxon>Syntrophobacteria</taxon>
        <taxon>Syntrophobacterales</taxon>
        <taxon>Syntrophobacteraceae</taxon>
        <taxon>Syntrophobacter</taxon>
    </lineage>
</organism>
<dbReference type="AlphaFoldDB" id="A0LEM0"/>
<dbReference type="EMBL" id="CP000478">
    <property type="protein sequence ID" value="ABK15872.1"/>
    <property type="molecule type" value="Genomic_DNA"/>
</dbReference>
<reference evidence="2 3" key="1">
    <citation type="submission" date="2006-10" db="EMBL/GenBank/DDBJ databases">
        <title>Complete sequence of Syntrophobacter fumaroxidans MPOB.</title>
        <authorList>
            <consortium name="US DOE Joint Genome Institute"/>
            <person name="Copeland A."/>
            <person name="Lucas S."/>
            <person name="Lapidus A."/>
            <person name="Barry K."/>
            <person name="Detter J.C."/>
            <person name="Glavina del Rio T."/>
            <person name="Hammon N."/>
            <person name="Israni S."/>
            <person name="Pitluck S."/>
            <person name="Goltsman E.G."/>
            <person name="Martinez M."/>
            <person name="Schmutz J."/>
            <person name="Larimer F."/>
            <person name="Land M."/>
            <person name="Hauser L."/>
            <person name="Kyrpides N."/>
            <person name="Kim E."/>
            <person name="Boone D.R."/>
            <person name="Brockman F."/>
            <person name="Culley D."/>
            <person name="Ferry J."/>
            <person name="Gunsalus R."/>
            <person name="McInerney M.J."/>
            <person name="Morrison M."/>
            <person name="Plugge C."/>
            <person name="Rohlin L."/>
            <person name="Scholten J."/>
            <person name="Sieber J."/>
            <person name="Stams A.J.M."/>
            <person name="Worm P."/>
            <person name="Henstra A.M."/>
            <person name="Richardson P."/>
        </authorList>
    </citation>
    <scope>NUCLEOTIDE SEQUENCE [LARGE SCALE GENOMIC DNA]</scope>
    <source>
        <strain evidence="3">DSM 10017 / MPOB</strain>
    </source>
</reference>
<dbReference type="HOGENOM" id="CLU_698147_0_0_7"/>
<keyword evidence="3" id="KW-1185">Reference proteome</keyword>
<gene>
    <name evidence="2" type="ordered locus">Sfum_0170</name>
</gene>
<evidence type="ECO:0000256" key="1">
    <source>
        <dbReference type="SAM" id="MobiDB-lite"/>
    </source>
</evidence>
<name>A0LEM0_SYNFM</name>
<accession>A0LEM0</accession>
<protein>
    <submittedName>
        <fullName evidence="2">Uncharacterized protein</fullName>
    </submittedName>
</protein>